<keyword evidence="2" id="KW-0597">Phosphoprotein</keyword>
<accession>A0A0P7VLJ1</accession>
<comment type="caution">
    <text evidence="5">The sequence shown here is derived from an EMBL/GenBank/DDBJ whole genome shotgun (WGS) entry which is preliminary data.</text>
</comment>
<feature type="region of interest" description="Disordered" evidence="3">
    <location>
        <begin position="1"/>
        <end position="29"/>
    </location>
</feature>
<dbReference type="SMART" id="SM00324">
    <property type="entry name" value="RhoGAP"/>
    <property type="match status" value="1"/>
</dbReference>
<dbReference type="InterPro" id="IPR000198">
    <property type="entry name" value="RhoGAP_dom"/>
</dbReference>
<dbReference type="InterPro" id="IPR047886">
    <property type="entry name" value="ARHGAP20-like_RhoGAP"/>
</dbReference>
<feature type="compositionally biased region" description="Basic and acidic residues" evidence="3">
    <location>
        <begin position="570"/>
        <end position="579"/>
    </location>
</feature>
<dbReference type="SUPFAM" id="SSF48350">
    <property type="entry name" value="GTPase activation domain, GAP"/>
    <property type="match status" value="1"/>
</dbReference>
<evidence type="ECO:0000313" key="5">
    <source>
        <dbReference type="EMBL" id="KPP74488.1"/>
    </source>
</evidence>
<reference evidence="5 6" key="1">
    <citation type="submission" date="2015-08" db="EMBL/GenBank/DDBJ databases">
        <title>The genome of the Asian arowana (Scleropages formosus).</title>
        <authorList>
            <person name="Tan M.H."/>
            <person name="Gan H.M."/>
            <person name="Croft L.J."/>
            <person name="Austin C.M."/>
        </authorList>
    </citation>
    <scope>NUCLEOTIDE SEQUENCE [LARGE SCALE GENOMIC DNA]</scope>
    <source>
        <strain evidence="5">Aro1</strain>
    </source>
</reference>
<evidence type="ECO:0000313" key="6">
    <source>
        <dbReference type="Proteomes" id="UP000034805"/>
    </source>
</evidence>
<dbReference type="PROSITE" id="PS50238">
    <property type="entry name" value="RHOGAP"/>
    <property type="match status" value="1"/>
</dbReference>
<feature type="region of interest" description="Disordered" evidence="3">
    <location>
        <begin position="615"/>
        <end position="635"/>
    </location>
</feature>
<dbReference type="AlphaFoldDB" id="A0A0P7VLJ1"/>
<dbReference type="Pfam" id="PF22286">
    <property type="entry name" value="RHG20_PH"/>
    <property type="match status" value="1"/>
</dbReference>
<dbReference type="PANTHER" id="PTHR23179">
    <property type="entry name" value="T-CELL ACTIVATION RHO GTPASE ACTIVATING PROTEIN-RELATED"/>
    <property type="match status" value="1"/>
</dbReference>
<dbReference type="Pfam" id="PF00620">
    <property type="entry name" value="RhoGAP"/>
    <property type="match status" value="1"/>
</dbReference>
<dbReference type="Gene3D" id="1.10.555.10">
    <property type="entry name" value="Rho GTPase activation protein"/>
    <property type="match status" value="1"/>
</dbReference>
<sequence>MTPQQKTGPSSKATSDEMRMSLLQDREKAKNEKCGSKKTFCLLGIDKGLGQIQSAKQTQDRHLFLFSDTLIIAKSKSSSSLKLKQQVRLCEVWLASGVHEVAERKLNPNNSFVIGHEHPFSIAMNCLRDSVEQPHLANNNILAADGTLDLEQLPKEQQVQFILKLRPSVPSHIPSDSFQKHFRRKRSLIDWALRRGNTSRCSNQSDSPTNPRKLFGHSLTSVCHNGNLPKPILDMLYLLYHEGPRTKGIFRRSANAKTCKELKERLNSGDAVEVEGESVFVAASVITDFLRNVPESVLSTELYEKWMDILDIDGHDEKTEAIKGLLDQLPEANMTLLRHLFGLLHHIQENSEENQMNAFNLALCIAPNMLWQPVPTGPEEESKSTRKVASLVQILIENTPAIFGNDTESLFTNLNNQEVTLEDAVDDFSGQLYSSDEFDSEQERLKGIQSPKRDSCFLPVNYLFMKQEKEIWSLLDEMDIFPKHQEGGMEDNTHSCEDLEDMSFHSTGSICSLMEGQGIQSSRGRCLSEPSVCQTSQLYPQSHTPVARQSSCDAAVMRDQTNQTQNVQKLRLEGTREPTVDSSPRMSSRPKYSFWRSPQIPSRFRNHGHRLTLSSRSSFSSLSSTATSPSVSSLSSLDSTFSYCSDSAFSPGDISALPFLFGTSARLHPSPLEGPTKFAKDWTPSGSMTREPTQTFSWYNEYDEQDEDNTAGIGESHDIDLEADPSQSSSLTRSDQVSCSEVDEANVDLGHADVMVHQVSQVDHTDEVTKASEPKSQSHETSIKHIQLMRPDGSSFGKEKVKRTKITFYIASNKVTVQKEQMAPVTEGKGISILDIPWHSHRHAIHPFLYAYLATEPRSSNKREPSVMLVVTQFQKRELQPWRSANKAVFPASTYWIMLVLRTCPDSSPGFLGAAMEGPVPAERPAPHTRGTTQDERDRGADASDASHLC</sequence>
<organism evidence="5 6">
    <name type="scientific">Scleropages formosus</name>
    <name type="common">Asian bonytongue</name>
    <name type="synonym">Osteoglossum formosum</name>
    <dbReference type="NCBI Taxonomy" id="113540"/>
    <lineage>
        <taxon>Eukaryota</taxon>
        <taxon>Metazoa</taxon>
        <taxon>Chordata</taxon>
        <taxon>Craniata</taxon>
        <taxon>Vertebrata</taxon>
        <taxon>Euteleostomi</taxon>
        <taxon>Actinopterygii</taxon>
        <taxon>Neopterygii</taxon>
        <taxon>Teleostei</taxon>
        <taxon>Osteoglossocephala</taxon>
        <taxon>Osteoglossomorpha</taxon>
        <taxon>Osteoglossiformes</taxon>
        <taxon>Osteoglossidae</taxon>
        <taxon>Scleropages</taxon>
    </lineage>
</organism>
<dbReference type="InterPro" id="IPR011993">
    <property type="entry name" value="PH-like_dom_sf"/>
</dbReference>
<dbReference type="Proteomes" id="UP000034805">
    <property type="component" value="Unassembled WGS sequence"/>
</dbReference>
<feature type="compositionally biased region" description="Basic and acidic residues" evidence="3">
    <location>
        <begin position="933"/>
        <end position="942"/>
    </location>
</feature>
<dbReference type="GO" id="GO:0007165">
    <property type="term" value="P:signal transduction"/>
    <property type="evidence" value="ECO:0007669"/>
    <property type="project" value="InterPro"/>
</dbReference>
<dbReference type="CDD" id="cd04402">
    <property type="entry name" value="RhoGAP_ARHGAP20"/>
    <property type="match status" value="1"/>
</dbReference>
<dbReference type="GO" id="GO:0005096">
    <property type="term" value="F:GTPase activator activity"/>
    <property type="evidence" value="ECO:0007669"/>
    <property type="project" value="UniProtKB-KW"/>
</dbReference>
<feature type="compositionally biased region" description="Polar residues" evidence="3">
    <location>
        <begin position="1"/>
        <end position="13"/>
    </location>
</feature>
<evidence type="ECO:0000256" key="1">
    <source>
        <dbReference type="ARBA" id="ARBA00022468"/>
    </source>
</evidence>
<dbReference type="STRING" id="113540.ENSSFOP00015013349"/>
<name>A0A0P7VLJ1_SCLFO</name>
<evidence type="ECO:0000259" key="4">
    <source>
        <dbReference type="PROSITE" id="PS50238"/>
    </source>
</evidence>
<dbReference type="Gene3D" id="2.30.29.30">
    <property type="entry name" value="Pleckstrin-homology domain (PH domain)/Phosphotyrosine-binding domain (PTB)"/>
    <property type="match status" value="1"/>
</dbReference>
<keyword evidence="1" id="KW-0343">GTPase activation</keyword>
<feature type="region of interest" description="Disordered" evidence="3">
    <location>
        <begin position="912"/>
        <end position="950"/>
    </location>
</feature>
<feature type="compositionally biased region" description="Polar residues" evidence="3">
    <location>
        <begin position="725"/>
        <end position="737"/>
    </location>
</feature>
<dbReference type="SUPFAM" id="SSF50729">
    <property type="entry name" value="PH domain-like"/>
    <property type="match status" value="1"/>
</dbReference>
<feature type="region of interest" description="Disordered" evidence="3">
    <location>
        <begin position="560"/>
        <end position="594"/>
    </location>
</feature>
<dbReference type="InterPro" id="IPR008936">
    <property type="entry name" value="Rho_GTPase_activation_prot"/>
</dbReference>
<dbReference type="InterPro" id="IPR047887">
    <property type="entry name" value="ARHGAP20_PH"/>
</dbReference>
<protein>
    <recommendedName>
        <fullName evidence="4">Rho-GAP domain-containing protein</fullName>
    </recommendedName>
</protein>
<feature type="domain" description="Rho-GAP" evidence="4">
    <location>
        <begin position="217"/>
        <end position="403"/>
    </location>
</feature>
<feature type="non-terminal residue" evidence="5">
    <location>
        <position position="950"/>
    </location>
</feature>
<dbReference type="FunFam" id="1.10.555.10:FF:000025">
    <property type="entry name" value="Rho GTPase-activating protein 20"/>
    <property type="match status" value="1"/>
</dbReference>
<dbReference type="EMBL" id="JARO02001762">
    <property type="protein sequence ID" value="KPP74488.1"/>
    <property type="molecule type" value="Genomic_DNA"/>
</dbReference>
<proteinExistence type="predicted"/>
<gene>
    <name evidence="5" type="ORF">Z043_106350</name>
</gene>
<feature type="compositionally biased region" description="Basic and acidic residues" evidence="3">
    <location>
        <begin position="14"/>
        <end position="29"/>
    </location>
</feature>
<evidence type="ECO:0000256" key="3">
    <source>
        <dbReference type="SAM" id="MobiDB-lite"/>
    </source>
</evidence>
<feature type="region of interest" description="Disordered" evidence="3">
    <location>
        <begin position="670"/>
        <end position="692"/>
    </location>
</feature>
<dbReference type="PANTHER" id="PTHR23179:SF36">
    <property type="entry name" value="RHO-GAP DOMAIN-CONTAINING PROTEIN"/>
    <property type="match status" value="1"/>
</dbReference>
<feature type="region of interest" description="Disordered" evidence="3">
    <location>
        <begin position="707"/>
        <end position="737"/>
    </location>
</feature>
<evidence type="ECO:0000256" key="2">
    <source>
        <dbReference type="ARBA" id="ARBA00022553"/>
    </source>
</evidence>
<dbReference type="GO" id="GO:0035023">
    <property type="term" value="P:regulation of Rho protein signal transduction"/>
    <property type="evidence" value="ECO:0007669"/>
    <property type="project" value="InterPro"/>
</dbReference>